<comment type="caution">
    <text evidence="4">The sequence shown here is derived from an EMBL/GenBank/DDBJ whole genome shotgun (WGS) entry which is preliminary data.</text>
</comment>
<evidence type="ECO:0000256" key="2">
    <source>
        <dbReference type="RuleBase" id="RU003616"/>
    </source>
</evidence>
<evidence type="ECO:0000256" key="1">
    <source>
        <dbReference type="PROSITE-ProRule" id="PRU00285"/>
    </source>
</evidence>
<sequence length="137" mass="16101">MGTPARREHRGLFPELFDWLDWPPVIRSQQQPIRFEDYVKEGRYVVRAELPGIDPEKDVEITMRNGVLTLHAERREELKEQHRTEFRYGSFTRSITLPPGADDQDVKAVYDKGILEVSVKLPEEKQEAKRIQIETQQ</sequence>
<dbReference type="InterPro" id="IPR002068">
    <property type="entry name" value="A-crystallin/Hsp20_dom"/>
</dbReference>
<evidence type="ECO:0000313" key="4">
    <source>
        <dbReference type="EMBL" id="MBB6349980.1"/>
    </source>
</evidence>
<reference evidence="4 5" key="1">
    <citation type="submission" date="2020-08" db="EMBL/GenBank/DDBJ databases">
        <title>Sequencing the genomes of 1000 actinobacteria strains.</title>
        <authorList>
            <person name="Klenk H.-P."/>
        </authorList>
    </citation>
    <scope>NUCLEOTIDE SEQUENCE [LARGE SCALE GENOMIC DNA]</scope>
    <source>
        <strain evidence="4 5">DSM 45913</strain>
    </source>
</reference>
<organism evidence="4 5">
    <name type="scientific">Nonomuraea muscovyensis</name>
    <dbReference type="NCBI Taxonomy" id="1124761"/>
    <lineage>
        <taxon>Bacteria</taxon>
        <taxon>Bacillati</taxon>
        <taxon>Actinomycetota</taxon>
        <taxon>Actinomycetes</taxon>
        <taxon>Streptosporangiales</taxon>
        <taxon>Streptosporangiaceae</taxon>
        <taxon>Nonomuraea</taxon>
    </lineage>
</organism>
<dbReference type="InterPro" id="IPR008978">
    <property type="entry name" value="HSP20-like_chaperone"/>
</dbReference>
<proteinExistence type="inferred from homology"/>
<dbReference type="EMBL" id="JACHJB010000003">
    <property type="protein sequence ID" value="MBB6349980.1"/>
    <property type="molecule type" value="Genomic_DNA"/>
</dbReference>
<dbReference type="RefSeq" id="WP_185087846.1">
    <property type="nucleotide sequence ID" value="NZ_JACHJB010000003.1"/>
</dbReference>
<name>A0A7X0C9I3_9ACTN</name>
<keyword evidence="5" id="KW-1185">Reference proteome</keyword>
<feature type="domain" description="SHSP" evidence="3">
    <location>
        <begin position="24"/>
        <end position="136"/>
    </location>
</feature>
<dbReference type="Pfam" id="PF00011">
    <property type="entry name" value="HSP20"/>
    <property type="match status" value="1"/>
</dbReference>
<accession>A0A7X0C9I3</accession>
<comment type="similarity">
    <text evidence="1 2">Belongs to the small heat shock protein (HSP20) family.</text>
</comment>
<evidence type="ECO:0000313" key="5">
    <source>
        <dbReference type="Proteomes" id="UP000583800"/>
    </source>
</evidence>
<gene>
    <name evidence="4" type="ORF">FHU36_006552</name>
</gene>
<protein>
    <submittedName>
        <fullName evidence="4">HSP20 family molecular chaperone IbpA</fullName>
    </submittedName>
</protein>
<dbReference type="Proteomes" id="UP000583800">
    <property type="component" value="Unassembled WGS sequence"/>
</dbReference>
<dbReference type="Gene3D" id="2.60.40.790">
    <property type="match status" value="1"/>
</dbReference>
<evidence type="ECO:0000259" key="3">
    <source>
        <dbReference type="PROSITE" id="PS01031"/>
    </source>
</evidence>
<dbReference type="AlphaFoldDB" id="A0A7X0C9I3"/>
<dbReference type="CDD" id="cd06464">
    <property type="entry name" value="ACD_sHsps-like"/>
    <property type="match status" value="1"/>
</dbReference>
<dbReference type="InterPro" id="IPR031107">
    <property type="entry name" value="Small_HSP"/>
</dbReference>
<dbReference type="SUPFAM" id="SSF49764">
    <property type="entry name" value="HSP20-like chaperones"/>
    <property type="match status" value="1"/>
</dbReference>
<dbReference type="PANTHER" id="PTHR11527">
    <property type="entry name" value="HEAT-SHOCK PROTEIN 20 FAMILY MEMBER"/>
    <property type="match status" value="1"/>
</dbReference>
<dbReference type="PROSITE" id="PS01031">
    <property type="entry name" value="SHSP"/>
    <property type="match status" value="1"/>
</dbReference>